<protein>
    <submittedName>
        <fullName evidence="2">Competence protein CoiA-like family</fullName>
    </submittedName>
</protein>
<evidence type="ECO:0000256" key="1">
    <source>
        <dbReference type="SAM" id="MobiDB-lite"/>
    </source>
</evidence>
<dbReference type="RefSeq" id="WP_035998563.1">
    <property type="nucleotide sequence ID" value="NZ_CP012747.1"/>
</dbReference>
<organism evidence="2 3">
    <name type="scientific">Paraburkholderia caribensis MBA4</name>
    <dbReference type="NCBI Taxonomy" id="1323664"/>
    <lineage>
        <taxon>Bacteria</taxon>
        <taxon>Pseudomonadati</taxon>
        <taxon>Pseudomonadota</taxon>
        <taxon>Betaproteobacteria</taxon>
        <taxon>Burkholderiales</taxon>
        <taxon>Burkholderiaceae</taxon>
        <taxon>Paraburkholderia</taxon>
    </lineage>
</organism>
<name>A0A0P0RHH9_9BURK</name>
<dbReference type="GeneID" id="69971982"/>
<gene>
    <name evidence="2" type="ORF">K788_0000651</name>
</gene>
<evidence type="ECO:0000313" key="2">
    <source>
        <dbReference type="EMBL" id="ALL68247.1"/>
    </source>
</evidence>
<dbReference type="KEGG" id="bcai:K788_0000651"/>
<proteinExistence type="predicted"/>
<dbReference type="AlphaFoldDB" id="A0A0P0RHH9"/>
<accession>A0A0P0RHH9</accession>
<reference evidence="2 3" key="1">
    <citation type="journal article" date="2014" name="Genome Announc.">
        <title>Draft Genome Sequence of the Haloacid-Degrading Burkholderia caribensis Strain MBA4.</title>
        <authorList>
            <person name="Pan Y."/>
            <person name="Kong K.F."/>
            <person name="Tsang J.S."/>
        </authorList>
    </citation>
    <scope>NUCLEOTIDE SEQUENCE [LARGE SCALE GENOMIC DNA]</scope>
    <source>
        <strain evidence="2 3">MBA4</strain>
    </source>
</reference>
<sequence length="496" mass="55833">MQHPIAFALDSRARLVDVYSVPQGLACGCVCAGCGDRLLAKQGQVRAWYFSHLSGAECRGGAETALHLAAKQLILEHRSVALPPLVVNFSRQHPKFGLFERSKSIDLPEKIWRMSDARAESSIGTYIADIAGTLDDRTEVVVEVKVHHEVEPEKAEYLRDNLVPCVEIDLFPLLEESVNLQKLAWHVLECTTNRRWVSNSGYAALKAQLLAEYNAWVAEKSKNAPDLPCRQYEVKKQPPSKVGEANARYRAKPDDMKRLELRMVLGLTGDNVWPRHLEVLVREGATAIPAPLDIWQGETFAQFIYDPTGQRQDTKRFSLPQVYEWFSGRFGTSELVRFQVSAALRLFLGYLTSCGFLERHGDAFTVLHGALRPPSRPKSRVRPATSPETPPVVTRPKPIVVRRSWTWRELWPFEDVAVARAAEAIGRFAGTAFNAERFVRSLYDMSVEPSEAAVKRLVAECEGNADAAFDLLKYIGVVEESWRMLRVGVEPPWRRA</sequence>
<feature type="region of interest" description="Disordered" evidence="1">
    <location>
        <begin position="373"/>
        <end position="392"/>
    </location>
</feature>
<evidence type="ECO:0000313" key="3">
    <source>
        <dbReference type="Proteomes" id="UP000019146"/>
    </source>
</evidence>
<dbReference type="Proteomes" id="UP000019146">
    <property type="component" value="Chromosome 2"/>
</dbReference>
<dbReference type="EMBL" id="CP012747">
    <property type="protein sequence ID" value="ALL68247.1"/>
    <property type="molecule type" value="Genomic_DNA"/>
</dbReference>